<dbReference type="PIRSF" id="PIRSF005644">
    <property type="entry name" value="Hdrgns_mtr_HypE"/>
    <property type="match status" value="1"/>
</dbReference>
<dbReference type="RefSeq" id="WP_035197090.1">
    <property type="nucleotide sequence ID" value="NZ_JJRY01000016.1"/>
</dbReference>
<evidence type="ECO:0000313" key="4">
    <source>
        <dbReference type="EMBL" id="KEF37304.1"/>
    </source>
</evidence>
<name>A0A072NHX5_SCHAZ</name>
<protein>
    <submittedName>
        <fullName evidence="4">Hydrogenase maturation protein, carbamoyl dehydratase HypE</fullName>
    </submittedName>
</protein>
<evidence type="ECO:0000259" key="3">
    <source>
        <dbReference type="Pfam" id="PF02769"/>
    </source>
</evidence>
<dbReference type="InterPro" id="IPR036676">
    <property type="entry name" value="PurM-like_C_sf"/>
</dbReference>
<dbReference type="GO" id="GO:0051604">
    <property type="term" value="P:protein maturation"/>
    <property type="evidence" value="ECO:0007669"/>
    <property type="project" value="TreeGrafter"/>
</dbReference>
<dbReference type="OrthoDB" id="9801934at2"/>
<feature type="domain" description="PurM-like N-terminal" evidence="2">
    <location>
        <begin position="37"/>
        <end position="147"/>
    </location>
</feature>
<dbReference type="Gene3D" id="3.90.650.10">
    <property type="entry name" value="PurM-like C-terminal domain"/>
    <property type="match status" value="1"/>
</dbReference>
<dbReference type="Gene3D" id="3.30.1330.10">
    <property type="entry name" value="PurM-like, N-terminal domain"/>
    <property type="match status" value="1"/>
</dbReference>
<dbReference type="NCBIfam" id="TIGR02124">
    <property type="entry name" value="hypE"/>
    <property type="match status" value="1"/>
</dbReference>
<sequence>MSERISLAHGDGGEWAHKLIQDVFVRNFGHQKEAQLDAAPLSLSRAEIAFTTDSFVVRPIFFPGGNIGKLAVAGTVNDLAVTGAKPEYLTASFIIEEGFLISDLKSIVESMFQEAKKAGVRIVAGDTKVVERGSADGLYINTTGIGIFESEEKRIKPESIKGGDSIIISGTIGDHGIAILSARGELGIQTDLSSDCASLNHMIQDVLNVSNHVKMMRDPTRGGLATTLVEICEDFQITMEIEERSIPIKNQVHGASDILGFDPLYLANEGKIIFIVAKEDEDKVLHVLQRHNKGKDACVIGKVTSKDKGQLFITTPIGSKRRLNRLVGMQLPRIC</sequence>
<dbReference type="PATRIC" id="fig|1348973.3.peg.3428"/>
<dbReference type="SUPFAM" id="SSF55326">
    <property type="entry name" value="PurM N-terminal domain-like"/>
    <property type="match status" value="1"/>
</dbReference>
<dbReference type="CDD" id="cd02197">
    <property type="entry name" value="HypE"/>
    <property type="match status" value="1"/>
</dbReference>
<dbReference type="SUPFAM" id="SSF56042">
    <property type="entry name" value="PurM C-terminal domain-like"/>
    <property type="match status" value="1"/>
</dbReference>
<dbReference type="InterPro" id="IPR010918">
    <property type="entry name" value="PurM-like_C_dom"/>
</dbReference>
<gene>
    <name evidence="4" type="ORF">M670_03551</name>
</gene>
<dbReference type="InterPro" id="IPR016188">
    <property type="entry name" value="PurM-like_N"/>
</dbReference>
<accession>A0A072NHX5</accession>
<dbReference type="PANTHER" id="PTHR30303:SF0">
    <property type="entry name" value="CARBAMOYL DEHYDRATASE HYPE"/>
    <property type="match status" value="1"/>
</dbReference>
<dbReference type="EMBL" id="JJRY01000016">
    <property type="protein sequence ID" value="KEF37304.1"/>
    <property type="molecule type" value="Genomic_DNA"/>
</dbReference>
<comment type="similarity">
    <text evidence="1">Belongs to the HypE family.</text>
</comment>
<dbReference type="AlphaFoldDB" id="A0A072NHX5"/>
<feature type="domain" description="PurM-like C-terminal" evidence="3">
    <location>
        <begin position="163"/>
        <end position="312"/>
    </location>
</feature>
<organism evidence="4 5">
    <name type="scientific">Schinkia azotoformans MEV2011</name>
    <dbReference type="NCBI Taxonomy" id="1348973"/>
    <lineage>
        <taxon>Bacteria</taxon>
        <taxon>Bacillati</taxon>
        <taxon>Bacillota</taxon>
        <taxon>Bacilli</taxon>
        <taxon>Bacillales</taxon>
        <taxon>Bacillaceae</taxon>
        <taxon>Calidifontibacillus/Schinkia group</taxon>
        <taxon>Schinkia</taxon>
    </lineage>
</organism>
<dbReference type="Proteomes" id="UP000027936">
    <property type="component" value="Unassembled WGS sequence"/>
</dbReference>
<dbReference type="PANTHER" id="PTHR30303">
    <property type="entry name" value="HYDROGENASE ISOENZYMES FORMATION PROTEIN HYPE"/>
    <property type="match status" value="1"/>
</dbReference>
<proteinExistence type="inferred from homology"/>
<dbReference type="Pfam" id="PF00586">
    <property type="entry name" value="AIRS"/>
    <property type="match status" value="1"/>
</dbReference>
<evidence type="ECO:0000313" key="5">
    <source>
        <dbReference type="Proteomes" id="UP000027936"/>
    </source>
</evidence>
<dbReference type="Pfam" id="PF02769">
    <property type="entry name" value="AIRS_C"/>
    <property type="match status" value="1"/>
</dbReference>
<dbReference type="InterPro" id="IPR036921">
    <property type="entry name" value="PurM-like_N_sf"/>
</dbReference>
<dbReference type="InterPro" id="IPR011854">
    <property type="entry name" value="HypE"/>
</dbReference>
<evidence type="ECO:0000259" key="2">
    <source>
        <dbReference type="Pfam" id="PF00586"/>
    </source>
</evidence>
<evidence type="ECO:0000256" key="1">
    <source>
        <dbReference type="ARBA" id="ARBA00006243"/>
    </source>
</evidence>
<comment type="caution">
    <text evidence="4">The sequence shown here is derived from an EMBL/GenBank/DDBJ whole genome shotgun (WGS) entry which is preliminary data.</text>
</comment>
<reference evidence="4 5" key="1">
    <citation type="submission" date="2014-04" db="EMBL/GenBank/DDBJ databases">
        <title>Draft genome sequence of Bacillus azotoformans MEV2011, a (co-) denitrifying strain unable to grow in the presence of oxygen.</title>
        <authorList>
            <person name="Nielsen M."/>
            <person name="Schreiber L."/>
            <person name="Finster K."/>
            <person name="Schramm A."/>
        </authorList>
    </citation>
    <scope>NUCLEOTIDE SEQUENCE [LARGE SCALE GENOMIC DNA]</scope>
    <source>
        <strain evidence="4 5">MEV2011</strain>
    </source>
</reference>